<evidence type="ECO:0000313" key="2">
    <source>
        <dbReference type="Proteomes" id="UP001241110"/>
    </source>
</evidence>
<organism evidence="1 2">
    <name type="scientific">Xanthocytophaga flava</name>
    <dbReference type="NCBI Taxonomy" id="3048013"/>
    <lineage>
        <taxon>Bacteria</taxon>
        <taxon>Pseudomonadati</taxon>
        <taxon>Bacteroidota</taxon>
        <taxon>Cytophagia</taxon>
        <taxon>Cytophagales</taxon>
        <taxon>Rhodocytophagaceae</taxon>
        <taxon>Xanthocytophaga</taxon>
    </lineage>
</organism>
<dbReference type="AlphaFoldDB" id="A0AAE3U9Q5"/>
<comment type="caution">
    <text evidence="1">The sequence shown here is derived from an EMBL/GenBank/DDBJ whole genome shotgun (WGS) entry which is preliminary data.</text>
</comment>
<proteinExistence type="predicted"/>
<gene>
    <name evidence="1" type="ORF">QNI16_32985</name>
</gene>
<protein>
    <submittedName>
        <fullName evidence="1">Uncharacterized protein</fullName>
    </submittedName>
</protein>
<dbReference type="RefSeq" id="WP_313987801.1">
    <property type="nucleotide sequence ID" value="NZ_JASJOS010000019.1"/>
</dbReference>
<reference evidence="1" key="1">
    <citation type="submission" date="2023-05" db="EMBL/GenBank/DDBJ databases">
        <authorList>
            <person name="Zhang X."/>
        </authorList>
    </citation>
    <scope>NUCLEOTIDE SEQUENCE</scope>
    <source>
        <strain evidence="1">YF14B1</strain>
    </source>
</reference>
<accession>A0AAE3U9Q5</accession>
<sequence>MTSKAKLKQYNLVKHAGKYFVDETSDIIKQLNSQGESALLGIQNKKGIYTIIGRNYVYYLTASGKKGKVPHKEFCDELHENGCRIGSGWWQFTFMFKNIILTNNDKVWLYNAETMFSLWSIMVWMKENKW</sequence>
<dbReference type="Proteomes" id="UP001241110">
    <property type="component" value="Unassembled WGS sequence"/>
</dbReference>
<name>A0AAE3U9Q5_9BACT</name>
<dbReference type="EMBL" id="JASJOS010000019">
    <property type="protein sequence ID" value="MDJ1485354.1"/>
    <property type="molecule type" value="Genomic_DNA"/>
</dbReference>
<evidence type="ECO:0000313" key="1">
    <source>
        <dbReference type="EMBL" id="MDJ1485354.1"/>
    </source>
</evidence>